<accession>A0A976XJY2</accession>
<keyword evidence="1" id="KW-0812">Transmembrane</keyword>
<name>A0A976XJY2_THEOR</name>
<evidence type="ECO:0000256" key="1">
    <source>
        <dbReference type="SAM" id="Phobius"/>
    </source>
</evidence>
<dbReference type="AlphaFoldDB" id="A0A976XJY2"/>
<sequence>MFFSRISNNIVRNNLLYIIRRNRKYLADDYRYNRVQRNLSFDDKGNPKPNVWNYYSRREITTLFIQPLVVILVYVFTLWNIFKYTCNVKDLEDFVRKVRWIKD</sequence>
<dbReference type="Proteomes" id="UP000244803">
    <property type="component" value="Chromosome 3"/>
</dbReference>
<proteinExistence type="predicted"/>
<dbReference type="EMBL" id="CP056066">
    <property type="protein sequence ID" value="UVC54214.1"/>
    <property type="molecule type" value="Genomic_DNA"/>
</dbReference>
<protein>
    <submittedName>
        <fullName evidence="2">Uncharacterized protein</fullName>
    </submittedName>
</protein>
<feature type="transmembrane region" description="Helical" evidence="1">
    <location>
        <begin position="63"/>
        <end position="82"/>
    </location>
</feature>
<keyword evidence="1" id="KW-0472">Membrane</keyword>
<organism evidence="2 3">
    <name type="scientific">Theileria orientalis</name>
    <dbReference type="NCBI Taxonomy" id="68886"/>
    <lineage>
        <taxon>Eukaryota</taxon>
        <taxon>Sar</taxon>
        <taxon>Alveolata</taxon>
        <taxon>Apicomplexa</taxon>
        <taxon>Aconoidasida</taxon>
        <taxon>Piroplasmida</taxon>
        <taxon>Theileriidae</taxon>
        <taxon>Theileria</taxon>
    </lineage>
</organism>
<keyword evidence="1" id="KW-1133">Transmembrane helix</keyword>
<reference evidence="2" key="1">
    <citation type="submission" date="2022-07" db="EMBL/GenBank/DDBJ databases">
        <title>Evaluation of T. orientalis genome assembly methods using nanopore sequencing and analysis of variation between genomes.</title>
        <authorList>
            <person name="Yam J."/>
            <person name="Micallef M.L."/>
            <person name="Liu M."/>
            <person name="Djordjevic S.P."/>
            <person name="Bogema D.R."/>
            <person name="Jenkins C."/>
        </authorList>
    </citation>
    <scope>NUCLEOTIDE SEQUENCE</scope>
    <source>
        <strain evidence="2">Fish Creek</strain>
    </source>
</reference>
<gene>
    <name evidence="2" type="ORF">MACJ_003747</name>
</gene>
<evidence type="ECO:0000313" key="3">
    <source>
        <dbReference type="Proteomes" id="UP000244803"/>
    </source>
</evidence>
<evidence type="ECO:0000313" key="2">
    <source>
        <dbReference type="EMBL" id="UVC54214.1"/>
    </source>
</evidence>